<organism evidence="1 2">
    <name type="scientific">Caenorhabditis briggsae</name>
    <dbReference type="NCBI Taxonomy" id="6238"/>
    <lineage>
        <taxon>Eukaryota</taxon>
        <taxon>Metazoa</taxon>
        <taxon>Ecdysozoa</taxon>
        <taxon>Nematoda</taxon>
        <taxon>Chromadorea</taxon>
        <taxon>Rhabditida</taxon>
        <taxon>Rhabditina</taxon>
        <taxon>Rhabditomorpha</taxon>
        <taxon>Rhabditoidea</taxon>
        <taxon>Rhabditidae</taxon>
        <taxon>Peloderinae</taxon>
        <taxon>Caenorhabditis</taxon>
    </lineage>
</organism>
<reference evidence="1 2" key="1">
    <citation type="submission" date="2022-05" db="EMBL/GenBank/DDBJ databases">
        <title>Chromosome-level reference genomes for two strains of Caenorhabditis briggsae: an improved platform for comparative genomics.</title>
        <authorList>
            <person name="Stevens L."/>
            <person name="Andersen E.C."/>
        </authorList>
    </citation>
    <scope>NUCLEOTIDE SEQUENCE [LARGE SCALE GENOMIC DNA]</scope>
    <source>
        <strain evidence="1">QX1410_ONT</strain>
        <tissue evidence="1">Whole-organism</tissue>
    </source>
</reference>
<dbReference type="AlphaFoldDB" id="A0AAE9IPH2"/>
<sequence>MKKEFGVEKTAHALERSIQRRLEKVENLVGLSTMEKVKLLVLFSRRLTPVFAKVSPDGIILQSPPVRNVSDTQVTAKDLPIEVTRAEDWILDKKSELPQDISLRKLTDQIEAFAYNYDMEEWFKQKARRAVWLYKDKDQTIPLQEFNNLFDAVARSLTRESVQKTDVNTMQLMNFFNILGENLNRSFGGDAMK</sequence>
<dbReference type="PANTHER" id="PTHR23362:SF0">
    <property type="entry name" value="CALPONIN-HOMOLOGY (CH) DOMAIN-CONTAINING PROTEIN-RELATED"/>
    <property type="match status" value="1"/>
</dbReference>
<dbReference type="EMBL" id="CP090893">
    <property type="protein sequence ID" value="ULU00980.1"/>
    <property type="molecule type" value="Genomic_DNA"/>
</dbReference>
<dbReference type="PANTHER" id="PTHR23362">
    <property type="entry name" value="L-PLASTIN-RELATED"/>
    <property type="match status" value="1"/>
</dbReference>
<gene>
    <name evidence="1" type="ORF">L3Y34_001408</name>
</gene>
<dbReference type="Proteomes" id="UP000827892">
    <property type="component" value="Chromosome III"/>
</dbReference>
<name>A0AAE9IPH2_CAEBR</name>
<protein>
    <submittedName>
        <fullName evidence="1">Uncharacterized protein</fullName>
    </submittedName>
</protein>
<dbReference type="KEGG" id="cbr:CBG_16485"/>
<evidence type="ECO:0000313" key="2">
    <source>
        <dbReference type="Proteomes" id="UP000827892"/>
    </source>
</evidence>
<evidence type="ECO:0000313" key="1">
    <source>
        <dbReference type="EMBL" id="ULU00980.1"/>
    </source>
</evidence>
<dbReference type="RefSeq" id="XP_002641819.2">
    <property type="nucleotide sequence ID" value="XM_002641773.2"/>
</dbReference>
<proteinExistence type="predicted"/>
<dbReference type="InterPro" id="IPR053315">
    <property type="entry name" value="Peptidase_C14A"/>
</dbReference>
<accession>A0AAE9IPH2</accession>